<dbReference type="GO" id="GO:0006950">
    <property type="term" value="P:response to stress"/>
    <property type="evidence" value="ECO:0007669"/>
    <property type="project" value="TreeGrafter"/>
</dbReference>
<accession>A0A4R2NXZ6</accession>
<keyword evidence="2" id="KW-0238">DNA-binding</keyword>
<comment type="caution">
    <text evidence="2">The sequence shown here is derived from an EMBL/GenBank/DDBJ whole genome shotgun (WGS) entry which is preliminary data.</text>
</comment>
<evidence type="ECO:0000259" key="1">
    <source>
        <dbReference type="PROSITE" id="PS50995"/>
    </source>
</evidence>
<organism evidence="2 3">
    <name type="scientific">Tenacibaculum skagerrakense</name>
    <dbReference type="NCBI Taxonomy" id="186571"/>
    <lineage>
        <taxon>Bacteria</taxon>
        <taxon>Pseudomonadati</taxon>
        <taxon>Bacteroidota</taxon>
        <taxon>Flavobacteriia</taxon>
        <taxon>Flavobacteriales</taxon>
        <taxon>Flavobacteriaceae</taxon>
        <taxon>Tenacibaculum</taxon>
    </lineage>
</organism>
<dbReference type="PRINTS" id="PR00598">
    <property type="entry name" value="HTHMARR"/>
</dbReference>
<dbReference type="Gene3D" id="1.10.10.10">
    <property type="entry name" value="Winged helix-like DNA-binding domain superfamily/Winged helix DNA-binding domain"/>
    <property type="match status" value="1"/>
</dbReference>
<feature type="domain" description="HTH marR-type" evidence="1">
    <location>
        <begin position="1"/>
        <end position="146"/>
    </location>
</feature>
<dbReference type="InterPro" id="IPR000835">
    <property type="entry name" value="HTH_MarR-typ"/>
</dbReference>
<dbReference type="GO" id="GO:0003700">
    <property type="term" value="F:DNA-binding transcription factor activity"/>
    <property type="evidence" value="ECO:0007669"/>
    <property type="project" value="InterPro"/>
</dbReference>
<dbReference type="InterPro" id="IPR036390">
    <property type="entry name" value="WH_DNA-bd_sf"/>
</dbReference>
<dbReference type="SMART" id="SM00347">
    <property type="entry name" value="HTH_MARR"/>
    <property type="match status" value="1"/>
</dbReference>
<gene>
    <name evidence="2" type="ORF">EV195_102284</name>
</gene>
<dbReference type="InterPro" id="IPR036388">
    <property type="entry name" value="WH-like_DNA-bd_sf"/>
</dbReference>
<dbReference type="InterPro" id="IPR039422">
    <property type="entry name" value="MarR/SlyA-like"/>
</dbReference>
<name>A0A4R2NXZ6_9FLAO</name>
<dbReference type="EMBL" id="SLXM01000002">
    <property type="protein sequence ID" value="TCP26942.1"/>
    <property type="molecule type" value="Genomic_DNA"/>
</dbReference>
<dbReference type="Proteomes" id="UP000294564">
    <property type="component" value="Unassembled WGS sequence"/>
</dbReference>
<dbReference type="RefSeq" id="WP_132793825.1">
    <property type="nucleotide sequence ID" value="NZ_SLXM01000002.1"/>
</dbReference>
<dbReference type="PANTHER" id="PTHR33164:SF101">
    <property type="entry name" value="TRANSCRIPTIONAL REPRESSOR MPRA"/>
    <property type="match status" value="1"/>
</dbReference>
<dbReference type="AlphaFoldDB" id="A0A4R2NXZ6"/>
<evidence type="ECO:0000313" key="2">
    <source>
        <dbReference type="EMBL" id="TCP26942.1"/>
    </source>
</evidence>
<dbReference type="PROSITE" id="PS50995">
    <property type="entry name" value="HTH_MARR_2"/>
    <property type="match status" value="1"/>
</dbReference>
<dbReference type="GO" id="GO:0003677">
    <property type="term" value="F:DNA binding"/>
    <property type="evidence" value="ECO:0007669"/>
    <property type="project" value="UniProtKB-KW"/>
</dbReference>
<keyword evidence="3" id="KW-1185">Reference proteome</keyword>
<reference evidence="2 3" key="1">
    <citation type="submission" date="2019-03" db="EMBL/GenBank/DDBJ databases">
        <title>Genomic Encyclopedia of Type Strains, Phase IV (KMG-IV): sequencing the most valuable type-strain genomes for metagenomic binning, comparative biology and taxonomic classification.</title>
        <authorList>
            <person name="Goeker M."/>
        </authorList>
    </citation>
    <scope>NUCLEOTIDE SEQUENCE [LARGE SCALE GENOMIC DNA]</scope>
    <source>
        <strain evidence="2 3">DSM 14836</strain>
    </source>
</reference>
<dbReference type="OrthoDB" id="763883at2"/>
<dbReference type="Pfam" id="PF01047">
    <property type="entry name" value="MarR"/>
    <property type="match status" value="1"/>
</dbReference>
<dbReference type="SUPFAM" id="SSF46785">
    <property type="entry name" value="Winged helix' DNA-binding domain"/>
    <property type="match status" value="1"/>
</dbReference>
<protein>
    <submittedName>
        <fullName evidence="2">DNA-binding MarR family transcriptional regulator</fullName>
    </submittedName>
</protein>
<sequence length="146" mass="16822">MGDIAKDINTTFESNKLKAFLNIKYTASWINTKEVEFFKPYGISPQQYNILRILRGAGEKTKVQVVKDRMVDRAPNVTRLMDKLLEKHLIARSRCEEDRRVVYVSITDEGLLLLSELDEAMTGFDVVKNLTEEEAEILSNLLDKIR</sequence>
<evidence type="ECO:0000313" key="3">
    <source>
        <dbReference type="Proteomes" id="UP000294564"/>
    </source>
</evidence>
<dbReference type="PANTHER" id="PTHR33164">
    <property type="entry name" value="TRANSCRIPTIONAL REGULATOR, MARR FAMILY"/>
    <property type="match status" value="1"/>
</dbReference>
<proteinExistence type="predicted"/>